<sequence>MIKNGMRPIHPGEILRVQTAFDLKLAEAEVGAQIMREVPQREPVAV</sequence>
<dbReference type="AlphaFoldDB" id="A0A679HXX3"/>
<dbReference type="Proteomes" id="UP000463961">
    <property type="component" value="Chromosome"/>
</dbReference>
<name>A0A679HXX3_9RHOO</name>
<dbReference type="RefSeq" id="WP_174237194.1">
    <property type="nucleotide sequence ID" value="NZ_AP019011.1"/>
</dbReference>
<evidence type="ECO:0000313" key="2">
    <source>
        <dbReference type="Proteomes" id="UP000463961"/>
    </source>
</evidence>
<gene>
    <name evidence="1" type="ORF">ICHIAU1_21600</name>
</gene>
<accession>A0A679HXX3</accession>
<dbReference type="EMBL" id="AP022345">
    <property type="protein sequence ID" value="BBU69877.1"/>
    <property type="molecule type" value="Genomic_DNA"/>
</dbReference>
<proteinExistence type="predicted"/>
<reference evidence="2" key="1">
    <citation type="submission" date="2020-01" db="EMBL/GenBank/DDBJ databases">
        <title>Phosphoaccumulans saitamaens gen. nov., sp. nov., a polyphosphate accumulating bacterium isolated from surface river water.</title>
        <authorList>
            <person name="Watanabe K."/>
            <person name="Suda W."/>
        </authorList>
    </citation>
    <scope>NUCLEOTIDE SEQUENCE [LARGE SCALE GENOMIC DNA]</scope>
    <source>
        <strain evidence="2">ICHIAU1</strain>
    </source>
</reference>
<evidence type="ECO:0000313" key="1">
    <source>
        <dbReference type="EMBL" id="BBU69877.1"/>
    </source>
</evidence>
<protein>
    <submittedName>
        <fullName evidence="1">Uncharacterized protein</fullName>
    </submittedName>
</protein>
<keyword evidence="2" id="KW-1185">Reference proteome</keyword>
<organism evidence="1 2">
    <name type="scientific">Fluviibacter phosphoraccumulans</name>
    <dbReference type="NCBI Taxonomy" id="1751046"/>
    <lineage>
        <taxon>Bacteria</taxon>
        <taxon>Pseudomonadati</taxon>
        <taxon>Pseudomonadota</taxon>
        <taxon>Betaproteobacteria</taxon>
        <taxon>Rhodocyclales</taxon>
        <taxon>Fluviibacteraceae</taxon>
        <taxon>Fluviibacter</taxon>
    </lineage>
</organism>